<proteinExistence type="inferred from homology"/>
<protein>
    <recommendedName>
        <fullName evidence="4">Putative HNH nuclease YajD</fullName>
    </recommendedName>
</protein>
<dbReference type="PANTHER" id="PTHR41286:SF1">
    <property type="entry name" value="HNH NUCLEASE YAJD-RELATED"/>
    <property type="match status" value="1"/>
</dbReference>
<dbReference type="PANTHER" id="PTHR41286">
    <property type="entry name" value="HNH NUCLEASE YAJD-RELATED"/>
    <property type="match status" value="1"/>
</dbReference>
<evidence type="ECO:0000256" key="4">
    <source>
        <dbReference type="ARBA" id="ARBA00040194"/>
    </source>
</evidence>
<dbReference type="InterPro" id="IPR002711">
    <property type="entry name" value="HNH"/>
</dbReference>
<keyword evidence="6" id="KW-0255">Endonuclease</keyword>
<dbReference type="Proteomes" id="UP001596620">
    <property type="component" value="Unassembled WGS sequence"/>
</dbReference>
<feature type="domain" description="HNH" evidence="5">
    <location>
        <begin position="30"/>
        <end position="81"/>
    </location>
</feature>
<organism evidence="6 7">
    <name type="scientific">Lentibacillus kimchii</name>
    <dbReference type="NCBI Taxonomy" id="1542911"/>
    <lineage>
        <taxon>Bacteria</taxon>
        <taxon>Bacillati</taxon>
        <taxon>Bacillota</taxon>
        <taxon>Bacilli</taxon>
        <taxon>Bacillales</taxon>
        <taxon>Bacillaceae</taxon>
        <taxon>Lentibacillus</taxon>
    </lineage>
</organism>
<sequence length="104" mass="12382">MAHDYAKSFYNSRVWRKTRDAYAESQYWLCERCYQNGILSEGQIVHHKIYLTPENINDPDVSLNWDNLELLDITCHNQEHFKTEDVVREGLTFDENGDLISKER</sequence>
<evidence type="ECO:0000259" key="5">
    <source>
        <dbReference type="Pfam" id="PF01844"/>
    </source>
</evidence>
<evidence type="ECO:0000256" key="1">
    <source>
        <dbReference type="ARBA" id="ARBA00022722"/>
    </source>
</evidence>
<reference evidence="7" key="1">
    <citation type="journal article" date="2019" name="Int. J. Syst. Evol. Microbiol.">
        <title>The Global Catalogue of Microorganisms (GCM) 10K type strain sequencing project: providing services to taxonomists for standard genome sequencing and annotation.</title>
        <authorList>
            <consortium name="The Broad Institute Genomics Platform"/>
            <consortium name="The Broad Institute Genome Sequencing Center for Infectious Disease"/>
            <person name="Wu L."/>
            <person name="Ma J."/>
        </authorList>
    </citation>
    <scope>NUCLEOTIDE SEQUENCE [LARGE SCALE GENOMIC DNA]</scope>
    <source>
        <strain evidence="7">JCM 30234</strain>
    </source>
</reference>
<dbReference type="RefSeq" id="WP_382361666.1">
    <property type="nucleotide sequence ID" value="NZ_JBHTGR010000057.1"/>
</dbReference>
<dbReference type="GO" id="GO:0004519">
    <property type="term" value="F:endonuclease activity"/>
    <property type="evidence" value="ECO:0007669"/>
    <property type="project" value="UniProtKB-KW"/>
</dbReference>
<dbReference type="Pfam" id="PF01844">
    <property type="entry name" value="HNH"/>
    <property type="match status" value="1"/>
</dbReference>
<name>A0ABW2UWQ3_9BACI</name>
<keyword evidence="7" id="KW-1185">Reference proteome</keyword>
<comment type="caution">
    <text evidence="6">The sequence shown here is derived from an EMBL/GenBank/DDBJ whole genome shotgun (WGS) entry which is preliminary data.</text>
</comment>
<evidence type="ECO:0000256" key="2">
    <source>
        <dbReference type="ARBA" id="ARBA00022801"/>
    </source>
</evidence>
<evidence type="ECO:0000313" key="6">
    <source>
        <dbReference type="EMBL" id="MFC7748321.1"/>
    </source>
</evidence>
<comment type="similarity">
    <text evidence="3">Belongs to the HNH nuclease family.</text>
</comment>
<accession>A0ABW2UWQ3</accession>
<dbReference type="InterPro" id="IPR003615">
    <property type="entry name" value="HNH_nuc"/>
</dbReference>
<keyword evidence="1" id="KW-0540">Nuclease</keyword>
<evidence type="ECO:0000256" key="3">
    <source>
        <dbReference type="ARBA" id="ARBA00038412"/>
    </source>
</evidence>
<dbReference type="CDD" id="cd00085">
    <property type="entry name" value="HNHc"/>
    <property type="match status" value="1"/>
</dbReference>
<evidence type="ECO:0000313" key="7">
    <source>
        <dbReference type="Proteomes" id="UP001596620"/>
    </source>
</evidence>
<gene>
    <name evidence="6" type="ORF">ACFQU8_14105</name>
</gene>
<dbReference type="EMBL" id="JBHTGR010000057">
    <property type="protein sequence ID" value="MFC7748321.1"/>
    <property type="molecule type" value="Genomic_DNA"/>
</dbReference>
<keyword evidence="2" id="KW-0378">Hydrolase</keyword>